<sequence>MTIAYLFIYLQNKRYIYTFSRWRDHIRDNILNQQTT</sequence>
<name>A0A8S5TCW8_9CAUD</name>
<evidence type="ECO:0000313" key="1">
    <source>
        <dbReference type="EMBL" id="DAF61141.1"/>
    </source>
</evidence>
<dbReference type="EMBL" id="BK032803">
    <property type="protein sequence ID" value="DAF61141.1"/>
    <property type="molecule type" value="Genomic_DNA"/>
</dbReference>
<protein>
    <submittedName>
        <fullName evidence="1">Uncharacterized protein</fullName>
    </submittedName>
</protein>
<accession>A0A8S5TCW8</accession>
<reference evidence="1" key="1">
    <citation type="journal article" date="2021" name="Proc. Natl. Acad. Sci. U.S.A.">
        <title>A Catalog of Tens of Thousands of Viruses from Human Metagenomes Reveals Hidden Associations with Chronic Diseases.</title>
        <authorList>
            <person name="Tisza M.J."/>
            <person name="Buck C.B."/>
        </authorList>
    </citation>
    <scope>NUCLEOTIDE SEQUENCE</scope>
    <source>
        <strain evidence="1">CtK5o5</strain>
    </source>
</reference>
<proteinExistence type="predicted"/>
<organism evidence="1">
    <name type="scientific">Myoviridae sp. ctK5o5</name>
    <dbReference type="NCBI Taxonomy" id="2827674"/>
    <lineage>
        <taxon>Viruses</taxon>
        <taxon>Duplodnaviria</taxon>
        <taxon>Heunggongvirae</taxon>
        <taxon>Uroviricota</taxon>
        <taxon>Caudoviricetes</taxon>
    </lineage>
</organism>